<keyword evidence="2" id="KW-1185">Reference proteome</keyword>
<dbReference type="EMBL" id="JAUNZN010000018">
    <property type="protein sequence ID" value="KAK4810941.1"/>
    <property type="molecule type" value="Genomic_DNA"/>
</dbReference>
<gene>
    <name evidence="1" type="ORF">QYF61_013349</name>
</gene>
<proteinExistence type="predicted"/>
<reference evidence="1 2" key="1">
    <citation type="journal article" date="2023" name="J. Hered.">
        <title>Chromosome-level genome of the wood stork (Mycteria americana) provides insight into avian chromosome evolution.</title>
        <authorList>
            <person name="Flamio R. Jr."/>
            <person name="Ramstad K.M."/>
        </authorList>
    </citation>
    <scope>NUCLEOTIDE SEQUENCE [LARGE SCALE GENOMIC DNA]</scope>
    <source>
        <strain evidence="1">JAX WOST 10</strain>
    </source>
</reference>
<organism evidence="1 2">
    <name type="scientific">Mycteria americana</name>
    <name type="common">Wood stork</name>
    <dbReference type="NCBI Taxonomy" id="33587"/>
    <lineage>
        <taxon>Eukaryota</taxon>
        <taxon>Metazoa</taxon>
        <taxon>Chordata</taxon>
        <taxon>Craniata</taxon>
        <taxon>Vertebrata</taxon>
        <taxon>Euteleostomi</taxon>
        <taxon>Archelosauria</taxon>
        <taxon>Archosauria</taxon>
        <taxon>Dinosauria</taxon>
        <taxon>Saurischia</taxon>
        <taxon>Theropoda</taxon>
        <taxon>Coelurosauria</taxon>
        <taxon>Aves</taxon>
        <taxon>Neognathae</taxon>
        <taxon>Neoaves</taxon>
        <taxon>Aequornithes</taxon>
        <taxon>Ciconiiformes</taxon>
        <taxon>Ciconiidae</taxon>
        <taxon>Mycteria</taxon>
    </lineage>
</organism>
<evidence type="ECO:0000313" key="1">
    <source>
        <dbReference type="EMBL" id="KAK4810941.1"/>
    </source>
</evidence>
<sequence length="333" mass="37071">MLEQFVKNCSPWEGLMLENFVEDCLLWEGPHAGAGEEREEEGVAEITHSDNPKNGCTLNMSQQCALAAKRANHILGYIKHSIANWLKEVIVPLYSALLEQLRVPPLPREVMRADASQSLDAEMRDILQKAGLTAYEKAKLYIAALQKYLAHVKQSDQERGKITLVFPEENETEAEKPLEAPEDPDPVVYECNIQLAENRGQWVIHEAHGLISTKVGHIGLYNLAAKVQQNVVQSYVIFPIPSYEKVHRCRTLHLSLLNFILFLLSHSSSLSRSLCKIALPSEVSTSPPILVSSANLVRVLSIPSSRSFMKMSNSVGPSIDPWGTPLVTVCQPE</sequence>
<accession>A0AAN7MT51</accession>
<protein>
    <submittedName>
        <fullName evidence="1">Uncharacterized protein</fullName>
    </submittedName>
</protein>
<dbReference type="Proteomes" id="UP001333110">
    <property type="component" value="Unassembled WGS sequence"/>
</dbReference>
<comment type="caution">
    <text evidence="1">The sequence shown here is derived from an EMBL/GenBank/DDBJ whole genome shotgun (WGS) entry which is preliminary data.</text>
</comment>
<dbReference type="AlphaFoldDB" id="A0AAN7MT51"/>
<name>A0AAN7MT51_MYCAM</name>
<evidence type="ECO:0000313" key="2">
    <source>
        <dbReference type="Proteomes" id="UP001333110"/>
    </source>
</evidence>